<evidence type="ECO:0000259" key="4">
    <source>
        <dbReference type="Pfam" id="PF00107"/>
    </source>
</evidence>
<dbReference type="Proteomes" id="UP000238348">
    <property type="component" value="Chromosome"/>
</dbReference>
<protein>
    <submittedName>
        <fullName evidence="6">Aldehyde dehydrogenase</fullName>
        <ecNumber evidence="6">1.2.1.-</ecNumber>
    </submittedName>
</protein>
<evidence type="ECO:0000256" key="2">
    <source>
        <dbReference type="ARBA" id="ARBA00022723"/>
    </source>
</evidence>
<feature type="domain" description="Alcohol dehydrogenase-like N-terminal" evidence="5">
    <location>
        <begin position="25"/>
        <end position="156"/>
    </location>
</feature>
<keyword evidence="2" id="KW-0479">Metal-binding</keyword>
<dbReference type="GO" id="GO:0016491">
    <property type="term" value="F:oxidoreductase activity"/>
    <property type="evidence" value="ECO:0007669"/>
    <property type="project" value="UniProtKB-KW"/>
</dbReference>
<evidence type="ECO:0000259" key="5">
    <source>
        <dbReference type="Pfam" id="PF08240"/>
    </source>
</evidence>
<dbReference type="InterPro" id="IPR013149">
    <property type="entry name" value="ADH-like_C"/>
</dbReference>
<evidence type="ECO:0000313" key="7">
    <source>
        <dbReference type="Proteomes" id="UP000238348"/>
    </source>
</evidence>
<reference evidence="6 7" key="1">
    <citation type="submission" date="2015-09" db="EMBL/GenBank/DDBJ databases">
        <title>Sorangium comparison.</title>
        <authorList>
            <person name="Zaburannyi N."/>
            <person name="Bunk B."/>
            <person name="Overmann J."/>
            <person name="Mueller R."/>
        </authorList>
    </citation>
    <scope>NUCLEOTIDE SEQUENCE [LARGE SCALE GENOMIC DNA]</scope>
    <source>
        <strain evidence="6 7">So ce26</strain>
    </source>
</reference>
<dbReference type="OrthoDB" id="9774952at2"/>
<keyword evidence="6" id="KW-0560">Oxidoreductase</keyword>
<accession>A0A2L0ETY9</accession>
<organism evidence="6 7">
    <name type="scientific">Sorangium cellulosum</name>
    <name type="common">Polyangium cellulosum</name>
    <dbReference type="NCBI Taxonomy" id="56"/>
    <lineage>
        <taxon>Bacteria</taxon>
        <taxon>Pseudomonadati</taxon>
        <taxon>Myxococcota</taxon>
        <taxon>Polyangia</taxon>
        <taxon>Polyangiales</taxon>
        <taxon>Polyangiaceae</taxon>
        <taxon>Sorangium</taxon>
    </lineage>
</organism>
<dbReference type="EC" id="1.2.1.-" evidence="6"/>
<proteinExistence type="predicted"/>
<dbReference type="Gene3D" id="3.40.50.720">
    <property type="entry name" value="NAD(P)-binding Rossmann-like Domain"/>
    <property type="match status" value="1"/>
</dbReference>
<dbReference type="InterPro" id="IPR036291">
    <property type="entry name" value="NAD(P)-bd_dom_sf"/>
</dbReference>
<dbReference type="RefSeq" id="WP_104981525.1">
    <property type="nucleotide sequence ID" value="NZ_CP012673.1"/>
</dbReference>
<evidence type="ECO:0000313" key="6">
    <source>
        <dbReference type="EMBL" id="AUX42763.1"/>
    </source>
</evidence>
<dbReference type="GO" id="GO:0046872">
    <property type="term" value="F:metal ion binding"/>
    <property type="evidence" value="ECO:0007669"/>
    <property type="project" value="UniProtKB-KW"/>
</dbReference>
<dbReference type="SUPFAM" id="SSF51735">
    <property type="entry name" value="NAD(P)-binding Rossmann-fold domains"/>
    <property type="match status" value="1"/>
</dbReference>
<dbReference type="EMBL" id="CP012673">
    <property type="protein sequence ID" value="AUX42763.1"/>
    <property type="molecule type" value="Genomic_DNA"/>
</dbReference>
<keyword evidence="3" id="KW-0862">Zinc</keyword>
<dbReference type="Gene3D" id="3.90.180.10">
    <property type="entry name" value="Medium-chain alcohol dehydrogenases, catalytic domain"/>
    <property type="match status" value="1"/>
</dbReference>
<dbReference type="Pfam" id="PF08240">
    <property type="entry name" value="ADH_N"/>
    <property type="match status" value="1"/>
</dbReference>
<gene>
    <name evidence="6" type="primary">aldA</name>
    <name evidence="6" type="ORF">SOCE26_041970</name>
</gene>
<comment type="cofactor">
    <cofactor evidence="1">
        <name>Zn(2+)</name>
        <dbReference type="ChEBI" id="CHEBI:29105"/>
    </cofactor>
</comment>
<dbReference type="Pfam" id="PF00107">
    <property type="entry name" value="ADH_zinc_N"/>
    <property type="match status" value="1"/>
</dbReference>
<dbReference type="SUPFAM" id="SSF50129">
    <property type="entry name" value="GroES-like"/>
    <property type="match status" value="1"/>
</dbReference>
<feature type="domain" description="Alcohol dehydrogenase-like C-terminal" evidence="4">
    <location>
        <begin position="196"/>
        <end position="266"/>
    </location>
</feature>
<sequence length="389" mass="42807">MRAICYHGVNDLRVETVDDPKILRPNDAIVRVKMSSVCGSDLHLIGGYVPTMHRGDILGHEFLGEIVETGAEVKRLSRGDRVIVCSLIGCGHCDYCKRDLWSLCDNSNPNHARMDMLLGDTIAGVFGYSHLTGGYPGSHADYVRVPFADYNAFKVPEGIPDESAVFASDALPTGFMGADLCNIKPGDVVAVWGCGGVGQMAIRSAYILGASRVIAIDRYPERLRLAREKAGAEVLNYEEVEVLESLREMTAGRGPDACIDAVGMEADTTGLTDVYDRMKQRLRLETDRPTVLRQAIHACRKGGTVSVMGVYVGAVDKFPMGTLMNKALTIRSGQQHGQRYVPRLFELMSQGQIDPSYLLTHRLSLEEGPRGYKLFKEKEENCMRVVFSP</sequence>
<dbReference type="InterPro" id="IPR011032">
    <property type="entry name" value="GroES-like_sf"/>
</dbReference>
<name>A0A2L0ETY9_SORCE</name>
<evidence type="ECO:0000256" key="1">
    <source>
        <dbReference type="ARBA" id="ARBA00001947"/>
    </source>
</evidence>
<dbReference type="PANTHER" id="PTHR42813">
    <property type="entry name" value="ZINC-TYPE ALCOHOL DEHYDROGENASE-LIKE"/>
    <property type="match status" value="1"/>
</dbReference>
<dbReference type="CDD" id="cd08283">
    <property type="entry name" value="FDH_like_1"/>
    <property type="match status" value="1"/>
</dbReference>
<dbReference type="PANTHER" id="PTHR42813:SF2">
    <property type="entry name" value="DEHYDROGENASE, ZINC-CONTAINING, PUTATIVE (AFU_ORTHOLOGUE AFUA_2G02810)-RELATED"/>
    <property type="match status" value="1"/>
</dbReference>
<evidence type="ECO:0000256" key="3">
    <source>
        <dbReference type="ARBA" id="ARBA00022833"/>
    </source>
</evidence>
<dbReference type="InterPro" id="IPR013154">
    <property type="entry name" value="ADH-like_N"/>
</dbReference>
<dbReference type="AlphaFoldDB" id="A0A2L0ETY9"/>